<dbReference type="OrthoDB" id="205623at2759"/>
<comment type="caution">
    <text evidence="4">The sequence shown here is derived from an EMBL/GenBank/DDBJ whole genome shotgun (WGS) entry which is preliminary data.</text>
</comment>
<evidence type="ECO:0000256" key="2">
    <source>
        <dbReference type="ARBA" id="ARBA00022679"/>
    </source>
</evidence>
<dbReference type="Proteomes" id="UP001152320">
    <property type="component" value="Chromosome 12"/>
</dbReference>
<organism evidence="4 5">
    <name type="scientific">Holothuria leucospilota</name>
    <name type="common">Black long sea cucumber</name>
    <name type="synonym">Mertensiothuria leucospilota</name>
    <dbReference type="NCBI Taxonomy" id="206669"/>
    <lineage>
        <taxon>Eukaryota</taxon>
        <taxon>Metazoa</taxon>
        <taxon>Echinodermata</taxon>
        <taxon>Eleutherozoa</taxon>
        <taxon>Echinozoa</taxon>
        <taxon>Holothuroidea</taxon>
        <taxon>Aspidochirotacea</taxon>
        <taxon>Aspidochirotida</taxon>
        <taxon>Holothuriidae</taxon>
        <taxon>Holothuria</taxon>
    </lineage>
</organism>
<dbReference type="InterPro" id="IPR000863">
    <property type="entry name" value="Sulfotransferase_dom"/>
</dbReference>
<dbReference type="InterPro" id="IPR027417">
    <property type="entry name" value="P-loop_NTPase"/>
</dbReference>
<reference evidence="4" key="1">
    <citation type="submission" date="2021-10" db="EMBL/GenBank/DDBJ databases">
        <title>Tropical sea cucumber genome reveals ecological adaptation and Cuvierian tubules defense mechanism.</title>
        <authorList>
            <person name="Chen T."/>
        </authorList>
    </citation>
    <scope>NUCLEOTIDE SEQUENCE</scope>
    <source>
        <strain evidence="4">Nanhai2018</strain>
        <tissue evidence="4">Muscle</tissue>
    </source>
</reference>
<dbReference type="PANTHER" id="PTHR11783">
    <property type="entry name" value="SULFOTRANSFERASE SULT"/>
    <property type="match status" value="1"/>
</dbReference>
<dbReference type="AlphaFoldDB" id="A0A9Q1BRW6"/>
<evidence type="ECO:0000313" key="4">
    <source>
        <dbReference type="EMBL" id="KAJ8031672.1"/>
    </source>
</evidence>
<dbReference type="EMBL" id="JAIZAY010000012">
    <property type="protein sequence ID" value="KAJ8031672.1"/>
    <property type="molecule type" value="Genomic_DNA"/>
</dbReference>
<accession>A0A9Q1BRW6</accession>
<keyword evidence="2" id="KW-0808">Transferase</keyword>
<dbReference type="Gene3D" id="3.40.50.300">
    <property type="entry name" value="P-loop containing nucleotide triphosphate hydrolases"/>
    <property type="match status" value="1"/>
</dbReference>
<comment type="similarity">
    <text evidence="1">Belongs to the sulfotransferase 1 family.</text>
</comment>
<proteinExistence type="inferred from homology"/>
<evidence type="ECO:0000313" key="5">
    <source>
        <dbReference type="Proteomes" id="UP001152320"/>
    </source>
</evidence>
<dbReference type="GO" id="GO:0008146">
    <property type="term" value="F:sulfotransferase activity"/>
    <property type="evidence" value="ECO:0007669"/>
    <property type="project" value="InterPro"/>
</dbReference>
<sequence length="305" mass="34594">MASPLTTLVPTRRYKGPSLLPPNVPDSAIDALETFEYRNDDILIAAYPKSGTHWINEVIQLILHKGDPAQLDYRHRRVCLELKDTHDFSKLGKVTSTIELVKTDPSPRVLMTHLGPSYLSKDTWTKRIPIVCILRDPRDVVISMYNFSKDFKSLESKPVGDDYTFDALLETFVSDEAIYGNWCDHALGYERLAAKGENILIISYEDMKKDMTAAVKSIASHIGHEVTAEVIAKVVTNSAIDAMRKNYQEASKTQDNVAVNFSSFIKTGTAGRWKTEVPEDKWKKLNENFKEKVKDTVFAKRYFPD</sequence>
<dbReference type="Pfam" id="PF00685">
    <property type="entry name" value="Sulfotransfer_1"/>
    <property type="match status" value="1"/>
</dbReference>
<evidence type="ECO:0000259" key="3">
    <source>
        <dbReference type="Pfam" id="PF00685"/>
    </source>
</evidence>
<dbReference type="SUPFAM" id="SSF52540">
    <property type="entry name" value="P-loop containing nucleoside triphosphate hydrolases"/>
    <property type="match status" value="1"/>
</dbReference>
<evidence type="ECO:0000256" key="1">
    <source>
        <dbReference type="ARBA" id="ARBA00005771"/>
    </source>
</evidence>
<keyword evidence="5" id="KW-1185">Reference proteome</keyword>
<gene>
    <name evidence="4" type="ORF">HOLleu_24936</name>
</gene>
<protein>
    <submittedName>
        <fullName evidence="4">Sulfotransferase family cytosolic 1B member 1</fullName>
    </submittedName>
</protein>
<name>A0A9Q1BRW6_HOLLE</name>
<feature type="domain" description="Sulfotransferase" evidence="3">
    <location>
        <begin position="40"/>
        <end position="296"/>
    </location>
</feature>